<evidence type="ECO:0000313" key="1">
    <source>
        <dbReference type="EMBL" id="KAJ9077813.1"/>
    </source>
</evidence>
<sequence length="651" mass="70152">MTQDSSVYKMQREEFEHKITAQMNEMSAFQQNLYELDRNHQKIKQQYEEEIMRLRREIEQRGGHPPGGPGTGHPQHPPPNIGHGPSSLFGSIVGAPPQLIDPSQTQQPQQHPSFPPPSSSNPTGSHYLNGGPPGSQPPPLSHPSQIPPGGPGLHLSKRVRSDSDAGALPMMQPGGPGSSMPPGFSNNPNQPPGSHHMPPGMHPHQPNNLQGKMTPNQNQPPPGAPALNPSESGHPSHHPGGPHLSSIPPGVSQSSMTKRKNGGTPGSVPSINASRPSIKQSPAPGSAMGSAPPVVTGLSDLDPESVPAQHKREGGDWFAIFNPKIPRALNVDLVSTLDHNSVVCCVRFSSDGKYLATGCNRTAQIYDAATSQKICVLVDDSVNKNDDLYIRSVCFSPDGKYLATGAEDKLIRIWDIKKKFIVHLFQGHEQDIYSLDFSRNGRFIVSGSGDRTARLWDMETRKCLFTLAIDDMSAKDAGVTSVALSPEGRYVAAGSLDKLVRVWDTHTGQLLDKLEGHKDSVYSVAFSADGKTLCSGSLDKTLKLWELSSLNRGATPGQKGGSTCRNTFVGHKDFVLSVACSPCGNWVVSGSKDRGVQFWDPRTAQTQFMLQGHKNSVISVALSPAGRLFATGSGDCRARLWSYENITPLNK</sequence>
<comment type="caution">
    <text evidence="1">The sequence shown here is derived from an EMBL/GenBank/DDBJ whole genome shotgun (WGS) entry which is preliminary data.</text>
</comment>
<organism evidence="1 2">
    <name type="scientific">Entomophthora muscae</name>
    <dbReference type="NCBI Taxonomy" id="34485"/>
    <lineage>
        <taxon>Eukaryota</taxon>
        <taxon>Fungi</taxon>
        <taxon>Fungi incertae sedis</taxon>
        <taxon>Zoopagomycota</taxon>
        <taxon>Entomophthoromycotina</taxon>
        <taxon>Entomophthoromycetes</taxon>
        <taxon>Entomophthorales</taxon>
        <taxon>Entomophthoraceae</taxon>
        <taxon>Entomophthora</taxon>
    </lineage>
</organism>
<keyword evidence="2" id="KW-1185">Reference proteome</keyword>
<reference evidence="1" key="1">
    <citation type="submission" date="2022-04" db="EMBL/GenBank/DDBJ databases">
        <title>Genome of the entomopathogenic fungus Entomophthora muscae.</title>
        <authorList>
            <person name="Elya C."/>
            <person name="Lovett B.R."/>
            <person name="Lee E."/>
            <person name="Macias A.M."/>
            <person name="Hajek A.E."/>
            <person name="De Bivort B.L."/>
            <person name="Kasson M.T."/>
            <person name="De Fine Licht H.H."/>
            <person name="Stajich J.E."/>
        </authorList>
    </citation>
    <scope>NUCLEOTIDE SEQUENCE</scope>
    <source>
        <strain evidence="1">Berkeley</strain>
    </source>
</reference>
<protein>
    <submittedName>
        <fullName evidence="1">Transcription repressor</fullName>
    </submittedName>
</protein>
<accession>A0ACC2TSX8</accession>
<dbReference type="Proteomes" id="UP001165960">
    <property type="component" value="Unassembled WGS sequence"/>
</dbReference>
<proteinExistence type="predicted"/>
<dbReference type="EMBL" id="QTSX02002177">
    <property type="protein sequence ID" value="KAJ9077813.1"/>
    <property type="molecule type" value="Genomic_DNA"/>
</dbReference>
<gene>
    <name evidence="1" type="primary">TUP1_2</name>
    <name evidence="1" type="ORF">DSO57_1013057</name>
</gene>
<name>A0ACC2TSX8_9FUNG</name>
<evidence type="ECO:0000313" key="2">
    <source>
        <dbReference type="Proteomes" id="UP001165960"/>
    </source>
</evidence>